<dbReference type="PANTHER" id="PTHR46927">
    <property type="entry name" value="AGAP005574-PA"/>
    <property type="match status" value="1"/>
</dbReference>
<evidence type="ECO:0000313" key="8">
    <source>
        <dbReference type="RefSeq" id="XP_026486061.2"/>
    </source>
</evidence>
<dbReference type="SMART" id="SM00980">
    <property type="entry name" value="THAP"/>
    <property type="match status" value="1"/>
</dbReference>
<proteinExistence type="predicted"/>
<keyword evidence="4 5" id="KW-0238">DNA-binding</keyword>
<keyword evidence="2 5" id="KW-0863">Zinc-finger</keyword>
<evidence type="ECO:0000256" key="1">
    <source>
        <dbReference type="ARBA" id="ARBA00022723"/>
    </source>
</evidence>
<name>A0A8B8HR59_VANTA</name>
<dbReference type="AlphaFoldDB" id="A0A8B8HR59"/>
<dbReference type="GO" id="GO:0008270">
    <property type="term" value="F:zinc ion binding"/>
    <property type="evidence" value="ECO:0007669"/>
    <property type="project" value="UniProtKB-KW"/>
</dbReference>
<dbReference type="OrthoDB" id="5982876at2759"/>
<dbReference type="PROSITE" id="PS50950">
    <property type="entry name" value="ZF_THAP"/>
    <property type="match status" value="1"/>
</dbReference>
<dbReference type="Gene3D" id="6.20.210.20">
    <property type="entry name" value="THAP domain"/>
    <property type="match status" value="1"/>
</dbReference>
<gene>
    <name evidence="8" type="primary">LOC113393402</name>
</gene>
<sequence>MVCCAVTMCKNTSTKISKNKDGITFHRFPRDPDRRCLWEIAVNREDEWSASAFSAVCSEHFDIKDFYITEGGLRRLSVDAVPCVNISACQIPKPTFSNLPIDVKPSDSDEVMKLKFKVNRLEIIAENRKRRLHMMWQGRRRLRKKLERMKCIIKHLIRYKEDKLSENK</sequence>
<reference evidence="8" key="1">
    <citation type="submission" date="2025-08" db="UniProtKB">
        <authorList>
            <consortium name="RefSeq"/>
        </authorList>
    </citation>
    <scope>IDENTIFICATION</scope>
    <source>
        <tissue evidence="8">Whole body</tissue>
    </source>
</reference>
<evidence type="ECO:0000256" key="3">
    <source>
        <dbReference type="ARBA" id="ARBA00022833"/>
    </source>
</evidence>
<evidence type="ECO:0000256" key="5">
    <source>
        <dbReference type="PROSITE-ProRule" id="PRU00309"/>
    </source>
</evidence>
<keyword evidence="7" id="KW-1185">Reference proteome</keyword>
<keyword evidence="1" id="KW-0479">Metal-binding</keyword>
<keyword evidence="3" id="KW-0862">Zinc</keyword>
<evidence type="ECO:0000313" key="7">
    <source>
        <dbReference type="Proteomes" id="UP001652626"/>
    </source>
</evidence>
<dbReference type="OMA" id="SINISAC"/>
<dbReference type="SUPFAM" id="SSF57716">
    <property type="entry name" value="Glucocorticoid receptor-like (DNA-binding domain)"/>
    <property type="match status" value="1"/>
</dbReference>
<evidence type="ECO:0000256" key="2">
    <source>
        <dbReference type="ARBA" id="ARBA00022771"/>
    </source>
</evidence>
<evidence type="ECO:0000256" key="4">
    <source>
        <dbReference type="ARBA" id="ARBA00023125"/>
    </source>
</evidence>
<dbReference type="InterPro" id="IPR006612">
    <property type="entry name" value="THAP_Znf"/>
</dbReference>
<dbReference type="GO" id="GO:0003677">
    <property type="term" value="F:DNA binding"/>
    <property type="evidence" value="ECO:0007669"/>
    <property type="project" value="UniProtKB-UniRule"/>
</dbReference>
<dbReference type="PANTHER" id="PTHR46927:SF3">
    <property type="entry name" value="THAP-TYPE DOMAIN-CONTAINING PROTEIN"/>
    <property type="match status" value="1"/>
</dbReference>
<feature type="domain" description="THAP-type" evidence="6">
    <location>
        <begin position="1"/>
        <end position="85"/>
    </location>
</feature>
<dbReference type="SMART" id="SM00692">
    <property type="entry name" value="DM3"/>
    <property type="match status" value="1"/>
</dbReference>
<accession>A0A8B8HR59</accession>
<dbReference type="Pfam" id="PF05485">
    <property type="entry name" value="THAP"/>
    <property type="match status" value="1"/>
</dbReference>
<dbReference type="GeneID" id="113393402"/>
<organism evidence="7 8">
    <name type="scientific">Vanessa tameamea</name>
    <name type="common">Kamehameha butterfly</name>
    <dbReference type="NCBI Taxonomy" id="334116"/>
    <lineage>
        <taxon>Eukaryota</taxon>
        <taxon>Metazoa</taxon>
        <taxon>Ecdysozoa</taxon>
        <taxon>Arthropoda</taxon>
        <taxon>Hexapoda</taxon>
        <taxon>Insecta</taxon>
        <taxon>Pterygota</taxon>
        <taxon>Neoptera</taxon>
        <taxon>Endopterygota</taxon>
        <taxon>Lepidoptera</taxon>
        <taxon>Glossata</taxon>
        <taxon>Ditrysia</taxon>
        <taxon>Papilionoidea</taxon>
        <taxon>Nymphalidae</taxon>
        <taxon>Nymphalinae</taxon>
        <taxon>Vanessa</taxon>
    </lineage>
</organism>
<protein>
    <submittedName>
        <fullName evidence="8">THAP domain-containing protein 2-like</fullName>
    </submittedName>
</protein>
<dbReference type="RefSeq" id="XP_026486061.2">
    <property type="nucleotide sequence ID" value="XM_026630276.2"/>
</dbReference>
<evidence type="ECO:0000259" key="6">
    <source>
        <dbReference type="PROSITE" id="PS50950"/>
    </source>
</evidence>
<dbReference type="Proteomes" id="UP001652626">
    <property type="component" value="Chromosome 6"/>
</dbReference>
<dbReference type="InterPro" id="IPR052224">
    <property type="entry name" value="THAP_domain_protein"/>
</dbReference>
<dbReference type="InterPro" id="IPR038441">
    <property type="entry name" value="THAP_Znf_sf"/>
</dbReference>